<sequence>MTDEMPSGRGEDEDDPRWELPNERKPVPELVSDRVAELVQTGELLPGERLPTEPLLARRFGVARSSVRSGLQRLQARGVVEVNRGRGWYVAEDPHPQVPPIDDPASEREFDDLEVMEVRIALEGIAAALAAARAAGVPGKVDEIAKRSREHREAAHDDPDALLRTDKAFHLAVVEAAGNDFLTAVYGSLVPRVDGWRRESFTTPEVHDRSATEHDQIAFQIRRGDEVGARMTMTGHLLGHYRALSRERERDVEPASFPAFVDATDSPDWQQKS</sequence>
<comment type="caution">
    <text evidence="6">The sequence shown here is derived from an EMBL/GenBank/DDBJ whole genome shotgun (WGS) entry which is preliminary data.</text>
</comment>
<evidence type="ECO:0000256" key="3">
    <source>
        <dbReference type="ARBA" id="ARBA00023163"/>
    </source>
</evidence>
<dbReference type="PROSITE" id="PS50949">
    <property type="entry name" value="HTH_GNTR"/>
    <property type="match status" value="1"/>
</dbReference>
<gene>
    <name evidence="6" type="ORF">ACFPK1_20885</name>
</gene>
<organism evidence="6 7">
    <name type="scientific">Actinomycetospora rhizophila</name>
    <dbReference type="NCBI Taxonomy" id="1416876"/>
    <lineage>
        <taxon>Bacteria</taxon>
        <taxon>Bacillati</taxon>
        <taxon>Actinomycetota</taxon>
        <taxon>Actinomycetes</taxon>
        <taxon>Pseudonocardiales</taxon>
        <taxon>Pseudonocardiaceae</taxon>
        <taxon>Actinomycetospora</taxon>
    </lineage>
</organism>
<dbReference type="SMART" id="SM00345">
    <property type="entry name" value="HTH_GNTR"/>
    <property type="match status" value="1"/>
</dbReference>
<dbReference type="SMART" id="SM00895">
    <property type="entry name" value="FCD"/>
    <property type="match status" value="1"/>
</dbReference>
<dbReference type="SUPFAM" id="SSF48008">
    <property type="entry name" value="GntR ligand-binding domain-like"/>
    <property type="match status" value="1"/>
</dbReference>
<evidence type="ECO:0000256" key="1">
    <source>
        <dbReference type="ARBA" id="ARBA00023015"/>
    </source>
</evidence>
<dbReference type="PANTHER" id="PTHR43537:SF24">
    <property type="entry name" value="GLUCONATE OPERON TRANSCRIPTIONAL REPRESSOR"/>
    <property type="match status" value="1"/>
</dbReference>
<dbReference type="Gene3D" id="1.20.120.530">
    <property type="entry name" value="GntR ligand-binding domain-like"/>
    <property type="match status" value="1"/>
</dbReference>
<proteinExistence type="predicted"/>
<name>A0ABV9ZH43_9PSEU</name>
<evidence type="ECO:0000313" key="6">
    <source>
        <dbReference type="EMBL" id="MFC5140704.1"/>
    </source>
</evidence>
<keyword evidence="7" id="KW-1185">Reference proteome</keyword>
<evidence type="ECO:0000256" key="2">
    <source>
        <dbReference type="ARBA" id="ARBA00023125"/>
    </source>
</evidence>
<dbReference type="PANTHER" id="PTHR43537">
    <property type="entry name" value="TRANSCRIPTIONAL REGULATOR, GNTR FAMILY"/>
    <property type="match status" value="1"/>
</dbReference>
<dbReference type="InterPro" id="IPR036388">
    <property type="entry name" value="WH-like_DNA-bd_sf"/>
</dbReference>
<evidence type="ECO:0000313" key="7">
    <source>
        <dbReference type="Proteomes" id="UP001596175"/>
    </source>
</evidence>
<evidence type="ECO:0000259" key="5">
    <source>
        <dbReference type="PROSITE" id="PS50949"/>
    </source>
</evidence>
<dbReference type="Proteomes" id="UP001596175">
    <property type="component" value="Unassembled WGS sequence"/>
</dbReference>
<dbReference type="InterPro" id="IPR036390">
    <property type="entry name" value="WH_DNA-bd_sf"/>
</dbReference>
<dbReference type="EMBL" id="JBHSKG010000012">
    <property type="protein sequence ID" value="MFC5140704.1"/>
    <property type="molecule type" value="Genomic_DNA"/>
</dbReference>
<keyword evidence="2" id="KW-0238">DNA-binding</keyword>
<dbReference type="InterPro" id="IPR000524">
    <property type="entry name" value="Tscrpt_reg_HTH_GntR"/>
</dbReference>
<dbReference type="InterPro" id="IPR008920">
    <property type="entry name" value="TF_FadR/GntR_C"/>
</dbReference>
<dbReference type="Pfam" id="PF00392">
    <property type="entry name" value="GntR"/>
    <property type="match status" value="1"/>
</dbReference>
<evidence type="ECO:0000256" key="4">
    <source>
        <dbReference type="SAM" id="MobiDB-lite"/>
    </source>
</evidence>
<feature type="compositionally biased region" description="Basic and acidic residues" evidence="4">
    <location>
        <begin position="17"/>
        <end position="28"/>
    </location>
</feature>
<dbReference type="PRINTS" id="PR00035">
    <property type="entry name" value="HTHGNTR"/>
</dbReference>
<accession>A0ABV9ZH43</accession>
<keyword evidence="1" id="KW-0805">Transcription regulation</keyword>
<dbReference type="Gene3D" id="1.10.10.10">
    <property type="entry name" value="Winged helix-like DNA-binding domain superfamily/Winged helix DNA-binding domain"/>
    <property type="match status" value="1"/>
</dbReference>
<feature type="region of interest" description="Disordered" evidence="4">
    <location>
        <begin position="1"/>
        <end position="28"/>
    </location>
</feature>
<dbReference type="CDD" id="cd07377">
    <property type="entry name" value="WHTH_GntR"/>
    <property type="match status" value="1"/>
</dbReference>
<dbReference type="SUPFAM" id="SSF46785">
    <property type="entry name" value="Winged helix' DNA-binding domain"/>
    <property type="match status" value="1"/>
</dbReference>
<reference evidence="7" key="1">
    <citation type="journal article" date="2019" name="Int. J. Syst. Evol. Microbiol.">
        <title>The Global Catalogue of Microorganisms (GCM) 10K type strain sequencing project: providing services to taxonomists for standard genome sequencing and annotation.</title>
        <authorList>
            <consortium name="The Broad Institute Genomics Platform"/>
            <consortium name="The Broad Institute Genome Sequencing Center for Infectious Disease"/>
            <person name="Wu L."/>
            <person name="Ma J."/>
        </authorList>
    </citation>
    <scope>NUCLEOTIDE SEQUENCE [LARGE SCALE GENOMIC DNA]</scope>
    <source>
        <strain evidence="7">XZYJ18</strain>
    </source>
</reference>
<protein>
    <submittedName>
        <fullName evidence="6">FadR/GntR family transcriptional regulator</fullName>
    </submittedName>
</protein>
<dbReference type="Pfam" id="PF07729">
    <property type="entry name" value="FCD"/>
    <property type="match status" value="1"/>
</dbReference>
<dbReference type="InterPro" id="IPR011711">
    <property type="entry name" value="GntR_C"/>
</dbReference>
<dbReference type="RefSeq" id="WP_378022871.1">
    <property type="nucleotide sequence ID" value="NZ_JBHSKG010000012.1"/>
</dbReference>
<feature type="domain" description="HTH gntR-type" evidence="5">
    <location>
        <begin position="25"/>
        <end position="93"/>
    </location>
</feature>
<keyword evidence="3" id="KW-0804">Transcription</keyword>